<sequence>MIKIREAVAGDLPDLLAIYNESVLNSAATFDLEEQTLKQRRVWFNNHGGRFPLIVATVQGEVAGYCSLSPFRAKPAYAHSAELSVYLAAKFRGQGIGSALTAEILRRAEALGFHTVISCVVSGNETSRKLHEKIGFEHIGCFKEVGRKFGKWWDVHFYQYFTGAGH</sequence>
<dbReference type="PROSITE" id="PS51186">
    <property type="entry name" value="GNAT"/>
    <property type="match status" value="1"/>
</dbReference>
<dbReference type="SUPFAM" id="SSF55729">
    <property type="entry name" value="Acyl-CoA N-acyltransferases (Nat)"/>
    <property type="match status" value="1"/>
</dbReference>
<evidence type="ECO:0000256" key="2">
    <source>
        <dbReference type="ARBA" id="ARBA00023315"/>
    </source>
</evidence>
<evidence type="ECO:0000313" key="5">
    <source>
        <dbReference type="Proteomes" id="UP001139534"/>
    </source>
</evidence>
<dbReference type="InterPro" id="IPR016181">
    <property type="entry name" value="Acyl_CoA_acyltransferase"/>
</dbReference>
<keyword evidence="5" id="KW-1185">Reference proteome</keyword>
<feature type="domain" description="N-acetyltransferase" evidence="3">
    <location>
        <begin position="2"/>
        <end position="159"/>
    </location>
</feature>
<dbReference type="InterPro" id="IPR000182">
    <property type="entry name" value="GNAT_dom"/>
</dbReference>
<evidence type="ECO:0000313" key="4">
    <source>
        <dbReference type="EMBL" id="MCK8489854.1"/>
    </source>
</evidence>
<evidence type="ECO:0000259" key="3">
    <source>
        <dbReference type="PROSITE" id="PS51186"/>
    </source>
</evidence>
<accession>A0A9X1Y301</accession>
<keyword evidence="2" id="KW-0012">Acyltransferase</keyword>
<dbReference type="PANTHER" id="PTHR43072:SF23">
    <property type="entry name" value="UPF0039 PROTEIN C11D3.02C"/>
    <property type="match status" value="1"/>
</dbReference>
<dbReference type="AlphaFoldDB" id="A0A9X1Y301"/>
<reference evidence="4" key="1">
    <citation type="submission" date="2022-04" db="EMBL/GenBank/DDBJ databases">
        <authorList>
            <person name="Seo M.-J."/>
        </authorList>
    </citation>
    <scope>NUCLEOTIDE SEQUENCE</scope>
    <source>
        <strain evidence="4">MBLB2552</strain>
    </source>
</reference>
<dbReference type="CDD" id="cd04301">
    <property type="entry name" value="NAT_SF"/>
    <property type="match status" value="1"/>
</dbReference>
<comment type="caution">
    <text evidence="4">The sequence shown here is derived from an EMBL/GenBank/DDBJ whole genome shotgun (WGS) entry which is preliminary data.</text>
</comment>
<dbReference type="RefSeq" id="WP_248553833.1">
    <property type="nucleotide sequence ID" value="NZ_JALPRK010000030.1"/>
</dbReference>
<organism evidence="4 5">
    <name type="scientific">Paenibacillus mellifer</name>
    <dbReference type="NCBI Taxonomy" id="2937794"/>
    <lineage>
        <taxon>Bacteria</taxon>
        <taxon>Bacillati</taxon>
        <taxon>Bacillota</taxon>
        <taxon>Bacilli</taxon>
        <taxon>Bacillales</taxon>
        <taxon>Paenibacillaceae</taxon>
        <taxon>Paenibacillus</taxon>
    </lineage>
</organism>
<name>A0A9X1Y301_9BACL</name>
<dbReference type="PANTHER" id="PTHR43072">
    <property type="entry name" value="N-ACETYLTRANSFERASE"/>
    <property type="match status" value="1"/>
</dbReference>
<keyword evidence="1" id="KW-0808">Transferase</keyword>
<evidence type="ECO:0000256" key="1">
    <source>
        <dbReference type="ARBA" id="ARBA00022679"/>
    </source>
</evidence>
<dbReference type="Gene3D" id="3.40.630.30">
    <property type="match status" value="1"/>
</dbReference>
<dbReference type="Proteomes" id="UP001139534">
    <property type="component" value="Unassembled WGS sequence"/>
</dbReference>
<gene>
    <name evidence="4" type="ORF">M0651_22030</name>
</gene>
<proteinExistence type="predicted"/>
<dbReference type="GO" id="GO:0016747">
    <property type="term" value="F:acyltransferase activity, transferring groups other than amino-acyl groups"/>
    <property type="evidence" value="ECO:0007669"/>
    <property type="project" value="InterPro"/>
</dbReference>
<dbReference type="Pfam" id="PF13420">
    <property type="entry name" value="Acetyltransf_4"/>
    <property type="match status" value="1"/>
</dbReference>
<protein>
    <submittedName>
        <fullName evidence="4">N-acetyltransferase family protein</fullName>
    </submittedName>
</protein>
<dbReference type="EMBL" id="JALPRK010000030">
    <property type="protein sequence ID" value="MCK8489854.1"/>
    <property type="molecule type" value="Genomic_DNA"/>
</dbReference>